<dbReference type="PANTHER" id="PTHR32282">
    <property type="entry name" value="BINDING PROTEIN TRANSPEPTIDASE, PUTATIVE-RELATED"/>
    <property type="match status" value="1"/>
</dbReference>
<evidence type="ECO:0000256" key="9">
    <source>
        <dbReference type="ARBA" id="ARBA00022984"/>
    </source>
</evidence>
<evidence type="ECO:0000256" key="2">
    <source>
        <dbReference type="ARBA" id="ARBA00022475"/>
    </source>
</evidence>
<accession>A0ABV6YTY9</accession>
<dbReference type="Pfam" id="PF00905">
    <property type="entry name" value="Transpeptidase"/>
    <property type="match status" value="1"/>
</dbReference>
<evidence type="ECO:0000256" key="13">
    <source>
        <dbReference type="ARBA" id="ARBA00044770"/>
    </source>
</evidence>
<feature type="region of interest" description="Disordered" evidence="15">
    <location>
        <begin position="743"/>
        <end position="765"/>
    </location>
</feature>
<dbReference type="Proteomes" id="UP001594351">
    <property type="component" value="Unassembled WGS sequence"/>
</dbReference>
<keyword evidence="11" id="KW-0511">Multifunctional enzyme</keyword>
<keyword evidence="4" id="KW-0645">Protease</keyword>
<organism evidence="19 20">
    <name type="scientific">candidate division CSSED10-310 bacterium</name>
    <dbReference type="NCBI Taxonomy" id="2855610"/>
    <lineage>
        <taxon>Bacteria</taxon>
        <taxon>Bacteria division CSSED10-310</taxon>
    </lineage>
</organism>
<dbReference type="InterPro" id="IPR012338">
    <property type="entry name" value="Beta-lactam/transpept-like"/>
</dbReference>
<keyword evidence="12" id="KW-0961">Cell wall biogenesis/degradation</keyword>
<dbReference type="SUPFAM" id="SSF53955">
    <property type="entry name" value="Lysozyme-like"/>
    <property type="match status" value="1"/>
</dbReference>
<keyword evidence="2" id="KW-1003">Cell membrane</keyword>
<dbReference type="EC" id="2.4.99.28" evidence="13"/>
<evidence type="ECO:0000256" key="14">
    <source>
        <dbReference type="ARBA" id="ARBA00049902"/>
    </source>
</evidence>
<evidence type="ECO:0000256" key="12">
    <source>
        <dbReference type="ARBA" id="ARBA00023316"/>
    </source>
</evidence>
<evidence type="ECO:0000313" key="19">
    <source>
        <dbReference type="EMBL" id="MFC1849645.1"/>
    </source>
</evidence>
<keyword evidence="7" id="KW-0378">Hydrolase</keyword>
<dbReference type="EMBL" id="JBHPBY010000050">
    <property type="protein sequence ID" value="MFC1849645.1"/>
    <property type="molecule type" value="Genomic_DNA"/>
</dbReference>
<dbReference type="SUPFAM" id="SSF56601">
    <property type="entry name" value="beta-lactamase/transpeptidase-like"/>
    <property type="match status" value="1"/>
</dbReference>
<dbReference type="InterPro" id="IPR050396">
    <property type="entry name" value="Glycosyltr_51/Transpeptidase"/>
</dbReference>
<dbReference type="InterPro" id="IPR036950">
    <property type="entry name" value="PBP_transglycosylase"/>
</dbReference>
<keyword evidence="6" id="KW-0808">Transferase</keyword>
<evidence type="ECO:0000256" key="8">
    <source>
        <dbReference type="ARBA" id="ARBA00022960"/>
    </source>
</evidence>
<keyword evidence="16" id="KW-1133">Transmembrane helix</keyword>
<evidence type="ECO:0000256" key="11">
    <source>
        <dbReference type="ARBA" id="ARBA00023268"/>
    </source>
</evidence>
<comment type="catalytic activity">
    <reaction evidence="14">
        <text>[GlcNAc-(1-&gt;4)-Mur2Ac(oyl-L-Ala-gamma-D-Glu-L-Lys-D-Ala-D-Ala)](n)-di-trans,octa-cis-undecaprenyl diphosphate + beta-D-GlcNAc-(1-&gt;4)-Mur2Ac(oyl-L-Ala-gamma-D-Glu-L-Lys-D-Ala-D-Ala)-di-trans,octa-cis-undecaprenyl diphosphate = [GlcNAc-(1-&gt;4)-Mur2Ac(oyl-L-Ala-gamma-D-Glu-L-Lys-D-Ala-D-Ala)](n+1)-di-trans,octa-cis-undecaprenyl diphosphate + di-trans,octa-cis-undecaprenyl diphosphate + H(+)</text>
        <dbReference type="Rhea" id="RHEA:23708"/>
        <dbReference type="Rhea" id="RHEA-COMP:9602"/>
        <dbReference type="Rhea" id="RHEA-COMP:9603"/>
        <dbReference type="ChEBI" id="CHEBI:15378"/>
        <dbReference type="ChEBI" id="CHEBI:58405"/>
        <dbReference type="ChEBI" id="CHEBI:60033"/>
        <dbReference type="ChEBI" id="CHEBI:78435"/>
        <dbReference type="EC" id="2.4.99.28"/>
    </reaction>
</comment>
<sequence>MRSQLEQDGGPMINHNLELRGKRPGFGKYCITLFYVIVFILMGTGGGLFAHLYSRLPSLQYLEEIKPNIITTIYADQGEVLGEFYLERRIVLQQAEIPDLVKKAIVAVEDQHFSEHYGLDFQGIIRAFLKNIRAGTIVQGGSTITQQLAKVLFLSPEKTVTRKIKEAILSLQLEVQYTKEEILTFYLNHIYFGEGAYGIEAASQTYFNRSVGQLSLAEAALLCGLPKAPTTYSPLKNGERAKRRRNIVLGRMLAVGFITRAEYKRAKQSLLGVVSCSGQQPRAAYFLEEIRKYVHDKYGAQALYNNGLNVYTTLNLTLQEAAERAIQDGLEKIHLRNHYTSFLTSTEQDLAWQRLQKIDPLRTDIVKGRVRTVGPQGVYIAVNNDLFKLDEHDVQLVSNKIAFPQPSLHAGDYVLVKFSTHEQHQKKGKTVRLYQEPLAEGALLCVEVGTGQIKAMVGGYNYQRSKFNRATQALRQPGSAFKPLIYLSAIQQGYTPASVVVDEPFVYEDPKTRQTWSPQNYDKEYLGPITLTRALASSINTVAVKLLNQVGIAEVTSCAQRMGITSPLYPYLSLALGSSEVTVAEITNAYAVLANNGVHRNTSMVRFITDRDGKILEQTVPMAREVINNEVSFIMVKMLEAAVRSGTCWRAQKLGRTVAAKTGTTDNCTDAWFVGFSPEIVTSVWIGFDQKKSLGQKETGSRAAGPIWVDYMKTALNVYQKDTFTKPTNIVMVNVDPITGTVRSGDQKNQHSSAFIRGTEPIRTL</sequence>
<evidence type="ECO:0000313" key="20">
    <source>
        <dbReference type="Proteomes" id="UP001594351"/>
    </source>
</evidence>
<feature type="domain" description="Penicillin-binding protein transpeptidase" evidence="17">
    <location>
        <begin position="443"/>
        <end position="709"/>
    </location>
</feature>
<evidence type="ECO:0000256" key="10">
    <source>
        <dbReference type="ARBA" id="ARBA00023136"/>
    </source>
</evidence>
<keyword evidence="5" id="KW-0328">Glycosyltransferase</keyword>
<dbReference type="InterPro" id="IPR001460">
    <property type="entry name" value="PCN-bd_Tpept"/>
</dbReference>
<keyword evidence="10 16" id="KW-0472">Membrane</keyword>
<keyword evidence="16" id="KW-0812">Transmembrane</keyword>
<evidence type="ECO:0000259" key="18">
    <source>
        <dbReference type="Pfam" id="PF00912"/>
    </source>
</evidence>
<dbReference type="Gene3D" id="3.40.710.10">
    <property type="entry name" value="DD-peptidase/beta-lactamase superfamily"/>
    <property type="match status" value="2"/>
</dbReference>
<dbReference type="InterPro" id="IPR023346">
    <property type="entry name" value="Lysozyme-like_dom_sf"/>
</dbReference>
<keyword evidence="8" id="KW-0133">Cell shape</keyword>
<name>A0ABV6YTY9_UNCC1</name>
<evidence type="ECO:0000259" key="17">
    <source>
        <dbReference type="Pfam" id="PF00905"/>
    </source>
</evidence>
<keyword evidence="9" id="KW-0573">Peptidoglycan synthesis</keyword>
<comment type="caution">
    <text evidence="19">The sequence shown here is derived from an EMBL/GenBank/DDBJ whole genome shotgun (WGS) entry which is preliminary data.</text>
</comment>
<proteinExistence type="predicted"/>
<evidence type="ECO:0000256" key="4">
    <source>
        <dbReference type="ARBA" id="ARBA00022670"/>
    </source>
</evidence>
<dbReference type="Gene3D" id="1.10.3810.10">
    <property type="entry name" value="Biosynthetic peptidoglycan transglycosylase-like"/>
    <property type="match status" value="1"/>
</dbReference>
<evidence type="ECO:0000256" key="6">
    <source>
        <dbReference type="ARBA" id="ARBA00022679"/>
    </source>
</evidence>
<dbReference type="InterPro" id="IPR001264">
    <property type="entry name" value="Glyco_trans_51"/>
</dbReference>
<reference evidence="19 20" key="1">
    <citation type="submission" date="2024-09" db="EMBL/GenBank/DDBJ databases">
        <title>Laminarin stimulates single cell rates of sulfate reduction while oxygen inhibits transcriptomic activity in coastal marine sediment.</title>
        <authorList>
            <person name="Lindsay M."/>
            <person name="Orcutt B."/>
            <person name="Emerson D."/>
            <person name="Stepanauskas R."/>
            <person name="D'Angelo T."/>
        </authorList>
    </citation>
    <scope>NUCLEOTIDE SEQUENCE [LARGE SCALE GENOMIC DNA]</scope>
    <source>
        <strain evidence="19">SAG AM-311-K15</strain>
    </source>
</reference>
<keyword evidence="3" id="KW-0121">Carboxypeptidase</keyword>
<evidence type="ECO:0000256" key="3">
    <source>
        <dbReference type="ARBA" id="ARBA00022645"/>
    </source>
</evidence>
<protein>
    <recommendedName>
        <fullName evidence="13">peptidoglycan glycosyltransferase</fullName>
        <ecNumber evidence="13">2.4.99.28</ecNumber>
    </recommendedName>
</protein>
<evidence type="ECO:0000256" key="1">
    <source>
        <dbReference type="ARBA" id="ARBA00004236"/>
    </source>
</evidence>
<feature type="domain" description="Glycosyl transferase family 51" evidence="18">
    <location>
        <begin position="78"/>
        <end position="252"/>
    </location>
</feature>
<evidence type="ECO:0000256" key="7">
    <source>
        <dbReference type="ARBA" id="ARBA00022801"/>
    </source>
</evidence>
<evidence type="ECO:0000256" key="16">
    <source>
        <dbReference type="SAM" id="Phobius"/>
    </source>
</evidence>
<dbReference type="PANTHER" id="PTHR32282:SF11">
    <property type="entry name" value="PENICILLIN-BINDING PROTEIN 1B"/>
    <property type="match status" value="1"/>
</dbReference>
<dbReference type="NCBIfam" id="TIGR02074">
    <property type="entry name" value="PBP_1a_fam"/>
    <property type="match status" value="1"/>
</dbReference>
<gene>
    <name evidence="19" type="ORF">ACFL27_05490</name>
</gene>
<dbReference type="Pfam" id="PF00912">
    <property type="entry name" value="Transgly"/>
    <property type="match status" value="1"/>
</dbReference>
<feature type="transmembrane region" description="Helical" evidence="16">
    <location>
        <begin position="29"/>
        <end position="53"/>
    </location>
</feature>
<keyword evidence="20" id="KW-1185">Reference proteome</keyword>
<comment type="subcellular location">
    <subcellularLocation>
        <location evidence="1">Cell membrane</location>
    </subcellularLocation>
</comment>
<evidence type="ECO:0000256" key="5">
    <source>
        <dbReference type="ARBA" id="ARBA00022676"/>
    </source>
</evidence>
<evidence type="ECO:0000256" key="15">
    <source>
        <dbReference type="SAM" id="MobiDB-lite"/>
    </source>
</evidence>